<accession>A0A1T5IAM6</accession>
<sequence length="370" mass="41510">MKKKRNEISQRAKYLNEESTFVDVHNHMMFEFAIRKALGEKNIFDTHYAPKLREGKINVIATSVGANSPCLCNLTDDLEFGCFEQIDMLRCEEKISNTFRICTNVKEIEKTLAEDKIAVLLAFEGARALEGRYGEESLVMLRTFYELGLRVNCICGAARTAFADGMGEAIADGGLTTFGVKLIEEMNRIGMLIDLTHMNDRSFFDSLEVSNKPVIVSHIGVQKICKNPNNLSDERIKAIGRNKGVIGLEMVKTEIKYKAEETGERVTFDDVVDHIDHISSLIGPEHVGIGLDFDNFDLVHNIHRAMCPFPGSIEGFYTGIPKGDHMLDDPKNISKAYVIADYLVRRGYSDKEIKGILGKNLMRVFKEAIG</sequence>
<proteinExistence type="predicted"/>
<dbReference type="SUPFAM" id="SSF51556">
    <property type="entry name" value="Metallo-dependent hydrolases"/>
    <property type="match status" value="1"/>
</dbReference>
<dbReference type="GO" id="GO:0006508">
    <property type="term" value="P:proteolysis"/>
    <property type="evidence" value="ECO:0007669"/>
    <property type="project" value="InterPro"/>
</dbReference>
<dbReference type="GO" id="GO:0070573">
    <property type="term" value="F:metallodipeptidase activity"/>
    <property type="evidence" value="ECO:0007669"/>
    <property type="project" value="InterPro"/>
</dbReference>
<gene>
    <name evidence="1" type="ORF">SAMN02194393_00133</name>
</gene>
<dbReference type="InterPro" id="IPR008257">
    <property type="entry name" value="Pept_M19"/>
</dbReference>
<dbReference type="Pfam" id="PF01244">
    <property type="entry name" value="Peptidase_M19"/>
    <property type="match status" value="1"/>
</dbReference>
<dbReference type="STRING" id="36842.SAMN02194393_00133"/>
<dbReference type="AlphaFoldDB" id="A0A1T5IAM6"/>
<evidence type="ECO:0000313" key="1">
    <source>
        <dbReference type="EMBL" id="SKC36219.1"/>
    </source>
</evidence>
<dbReference type="EMBL" id="FUZT01000001">
    <property type="protein sequence ID" value="SKC36219.1"/>
    <property type="molecule type" value="Genomic_DNA"/>
</dbReference>
<organism evidence="1 2">
    <name type="scientific">Maledivibacter halophilus</name>
    <dbReference type="NCBI Taxonomy" id="36842"/>
    <lineage>
        <taxon>Bacteria</taxon>
        <taxon>Bacillati</taxon>
        <taxon>Bacillota</taxon>
        <taxon>Clostridia</taxon>
        <taxon>Peptostreptococcales</taxon>
        <taxon>Caminicellaceae</taxon>
        <taxon>Maledivibacter</taxon>
    </lineage>
</organism>
<protein>
    <submittedName>
        <fullName evidence="1">Membrane dipeptidase</fullName>
    </submittedName>
</protein>
<reference evidence="1 2" key="1">
    <citation type="submission" date="2017-02" db="EMBL/GenBank/DDBJ databases">
        <authorList>
            <person name="Peterson S.W."/>
        </authorList>
    </citation>
    <scope>NUCLEOTIDE SEQUENCE [LARGE SCALE GENOMIC DNA]</scope>
    <source>
        <strain evidence="1 2">M1</strain>
    </source>
</reference>
<evidence type="ECO:0000313" key="2">
    <source>
        <dbReference type="Proteomes" id="UP000190285"/>
    </source>
</evidence>
<dbReference type="PANTHER" id="PTHR10443:SF12">
    <property type="entry name" value="DIPEPTIDASE"/>
    <property type="match status" value="1"/>
</dbReference>
<name>A0A1T5IAM6_9FIRM</name>
<dbReference type="Proteomes" id="UP000190285">
    <property type="component" value="Unassembled WGS sequence"/>
</dbReference>
<dbReference type="PROSITE" id="PS51365">
    <property type="entry name" value="RENAL_DIPEPTIDASE_2"/>
    <property type="match status" value="1"/>
</dbReference>
<dbReference type="InterPro" id="IPR032466">
    <property type="entry name" value="Metal_Hydrolase"/>
</dbReference>
<keyword evidence="2" id="KW-1185">Reference proteome</keyword>
<dbReference type="PANTHER" id="PTHR10443">
    <property type="entry name" value="MICROSOMAL DIPEPTIDASE"/>
    <property type="match status" value="1"/>
</dbReference>
<dbReference type="Gene3D" id="3.20.20.140">
    <property type="entry name" value="Metal-dependent hydrolases"/>
    <property type="match status" value="1"/>
</dbReference>
<dbReference type="RefSeq" id="WP_170917216.1">
    <property type="nucleotide sequence ID" value="NZ_FUZT01000001.1"/>
</dbReference>